<dbReference type="GO" id="GO:0047761">
    <property type="term" value="F:butyrate kinase activity"/>
    <property type="evidence" value="ECO:0007669"/>
    <property type="project" value="UniProtKB-UniRule"/>
</dbReference>
<dbReference type="NCBIfam" id="TIGR02707">
    <property type="entry name" value="butyr_kinase"/>
    <property type="match status" value="1"/>
</dbReference>
<evidence type="ECO:0000313" key="12">
    <source>
        <dbReference type="EMBL" id="RIE13876.1"/>
    </source>
</evidence>
<evidence type="ECO:0000313" key="13">
    <source>
        <dbReference type="Proteomes" id="UP000265724"/>
    </source>
</evidence>
<evidence type="ECO:0000256" key="5">
    <source>
        <dbReference type="ARBA" id="ARBA00022741"/>
    </source>
</evidence>
<evidence type="ECO:0000313" key="11">
    <source>
        <dbReference type="EMBL" id="RIE13440.1"/>
    </source>
</evidence>
<dbReference type="GO" id="GO:0006083">
    <property type="term" value="P:acetate metabolic process"/>
    <property type="evidence" value="ECO:0007669"/>
    <property type="project" value="TreeGrafter"/>
</dbReference>
<keyword evidence="13" id="KW-1185">Reference proteome</keyword>
<dbReference type="Pfam" id="PF00871">
    <property type="entry name" value="Acetate_kinase"/>
    <property type="match status" value="1"/>
</dbReference>
<sequence length="352" mass="37921">MILAINPGSTSTKVALYEGSELAAQESLNHSAEEVAKFPHIVDQLGMRTQAVMDFLDRQHVAVSSLEAIMARGGLLHPVPAGIYSVNDRMLQDSREMRAAEHASFLGALVAHELAAGTNIPCYIADPVSVDEFDDVARISGLKELPRFSFLHALNIRKVAYKTAERHGKDLSDMNMIVAHLGGGGSIAALRHGRMVDENDANNGGAYAPERSGCLPACSLVKLCFSSGATEQGILRQVTQQGGLVSHLGTSDAREVRRRIDAGEAEAKLVYEGMAYQIAKQIGGMATVLEGDVDVIVLTGGLAHDDVLMQWVTDRVGFIAPVEIMPGENELEALNEAYLRLKQGLEAEKTYE</sequence>
<evidence type="ECO:0000256" key="2">
    <source>
        <dbReference type="ARBA" id="ARBA00008748"/>
    </source>
</evidence>
<dbReference type="CDD" id="cd24011">
    <property type="entry name" value="ASKHA_NBD_BK"/>
    <property type="match status" value="1"/>
</dbReference>
<evidence type="ECO:0000256" key="6">
    <source>
        <dbReference type="ARBA" id="ARBA00022777"/>
    </source>
</evidence>
<dbReference type="Proteomes" id="UP000265724">
    <property type="component" value="Unassembled WGS sequence"/>
</dbReference>
<gene>
    <name evidence="9 11" type="primary">buk</name>
    <name evidence="12" type="ORF">SMC2_04390</name>
    <name evidence="11" type="ORF">SMC3_04455</name>
</gene>
<comment type="similarity">
    <text evidence="2 9 10">Belongs to the acetokinase family.</text>
</comment>
<keyword evidence="6 9" id="KW-0418">Kinase</keyword>
<comment type="subcellular location">
    <subcellularLocation>
        <location evidence="1 9">Cytoplasm</location>
    </subcellularLocation>
</comment>
<keyword evidence="4 9" id="KW-0808">Transferase</keyword>
<dbReference type="EMBL" id="QXIW01000023">
    <property type="protein sequence ID" value="RIE13440.1"/>
    <property type="molecule type" value="Genomic_DNA"/>
</dbReference>
<evidence type="ECO:0000256" key="3">
    <source>
        <dbReference type="ARBA" id="ARBA00022490"/>
    </source>
</evidence>
<evidence type="ECO:0000256" key="10">
    <source>
        <dbReference type="RuleBase" id="RU003835"/>
    </source>
</evidence>
<evidence type="ECO:0000256" key="7">
    <source>
        <dbReference type="ARBA" id="ARBA00022840"/>
    </source>
</evidence>
<evidence type="ECO:0000313" key="14">
    <source>
        <dbReference type="Proteomes" id="UP000266042"/>
    </source>
</evidence>
<dbReference type="InterPro" id="IPR023865">
    <property type="entry name" value="Aliphatic_acid_kinase_CS"/>
</dbReference>
<dbReference type="PANTHER" id="PTHR21060:SF3">
    <property type="entry name" value="BUTYRATE KINASE 2-RELATED"/>
    <property type="match status" value="1"/>
</dbReference>
<dbReference type="InterPro" id="IPR043129">
    <property type="entry name" value="ATPase_NBD"/>
</dbReference>
<comment type="catalytic activity">
    <reaction evidence="8 9">
        <text>butanoate + ATP = butanoyl phosphate + ADP</text>
        <dbReference type="Rhea" id="RHEA:13585"/>
        <dbReference type="ChEBI" id="CHEBI:17968"/>
        <dbReference type="ChEBI" id="CHEBI:30616"/>
        <dbReference type="ChEBI" id="CHEBI:58079"/>
        <dbReference type="ChEBI" id="CHEBI:456216"/>
        <dbReference type="EC" id="2.7.2.7"/>
    </reaction>
</comment>
<reference evidence="13 14" key="1">
    <citation type="submission" date="2018-09" db="EMBL/GenBank/DDBJ databases">
        <title>Discovery and Ecogenomic Context for Candidatus Cryosericales, a Global Caldiserica Order Active in Thawing Permafrost.</title>
        <authorList>
            <person name="Martinez M.A."/>
            <person name="Woodcroft B.J."/>
            <person name="Ignacio Espinoza J.C."/>
            <person name="Zayed A."/>
            <person name="Singleton C.M."/>
            <person name="Boyd J."/>
            <person name="Li Y.-F."/>
            <person name="Purvine S."/>
            <person name="Maughan H."/>
            <person name="Hodgkins S.B."/>
            <person name="Anderson D."/>
            <person name="Sederholm M."/>
            <person name="Temperton B."/>
            <person name="Saleska S.R."/>
            <person name="Tyson G.W."/>
            <person name="Rich V.I."/>
        </authorList>
    </citation>
    <scope>NUCLEOTIDE SEQUENCE [LARGE SCALE GENOMIC DNA]</scope>
    <source>
        <strain evidence="12 13">SMC2</strain>
        <strain evidence="11 14">SMC3</strain>
    </source>
</reference>
<evidence type="ECO:0000256" key="8">
    <source>
        <dbReference type="ARBA" id="ARBA00048596"/>
    </source>
</evidence>
<keyword evidence="7 9" id="KW-0067">ATP-binding</keyword>
<dbReference type="Proteomes" id="UP000266042">
    <property type="component" value="Unassembled WGS sequence"/>
</dbReference>
<proteinExistence type="inferred from homology"/>
<keyword evidence="5 9" id="KW-0547">Nucleotide-binding</keyword>
<dbReference type="GO" id="GO:0005737">
    <property type="term" value="C:cytoplasm"/>
    <property type="evidence" value="ECO:0007669"/>
    <property type="project" value="UniProtKB-SubCell"/>
</dbReference>
<dbReference type="PIRSF" id="PIRSF036458">
    <property type="entry name" value="Butyrate_kin"/>
    <property type="match status" value="1"/>
</dbReference>
<dbReference type="PROSITE" id="PS01075">
    <property type="entry name" value="ACETATE_KINASE_1"/>
    <property type="match status" value="1"/>
</dbReference>
<dbReference type="EMBL" id="QXIX01000034">
    <property type="protein sequence ID" value="RIE13876.1"/>
    <property type="molecule type" value="Genomic_DNA"/>
</dbReference>
<evidence type="ECO:0000256" key="4">
    <source>
        <dbReference type="ARBA" id="ARBA00022679"/>
    </source>
</evidence>
<dbReference type="Gene3D" id="3.30.420.40">
    <property type="match status" value="2"/>
</dbReference>
<dbReference type="PANTHER" id="PTHR21060">
    <property type="entry name" value="ACETATE KINASE"/>
    <property type="match status" value="1"/>
</dbReference>
<evidence type="ECO:0000256" key="1">
    <source>
        <dbReference type="ARBA" id="ARBA00004496"/>
    </source>
</evidence>
<dbReference type="PRINTS" id="PR00471">
    <property type="entry name" value="ACETATEKNASE"/>
</dbReference>
<dbReference type="HAMAP" id="MF_00542">
    <property type="entry name" value="Butyrate_kinase"/>
    <property type="match status" value="1"/>
</dbReference>
<dbReference type="NCBIfam" id="NF002834">
    <property type="entry name" value="PRK03011.1-5"/>
    <property type="match status" value="1"/>
</dbReference>
<dbReference type="InterPro" id="IPR000890">
    <property type="entry name" value="Aliphatic_acid_kin_short-chain"/>
</dbReference>
<keyword evidence="3 9" id="KW-0963">Cytoplasm</keyword>
<dbReference type="GO" id="GO:0005524">
    <property type="term" value="F:ATP binding"/>
    <property type="evidence" value="ECO:0007669"/>
    <property type="project" value="UniProtKB-KW"/>
</dbReference>
<name>A0A398DFC8_9BACT</name>
<accession>A0A398DFC8</accession>
<dbReference type="EC" id="2.7.2.7" evidence="9"/>
<dbReference type="AlphaFoldDB" id="A0A398DFC8"/>
<dbReference type="GO" id="GO:0008776">
    <property type="term" value="F:acetate kinase activity"/>
    <property type="evidence" value="ECO:0007669"/>
    <property type="project" value="TreeGrafter"/>
</dbReference>
<dbReference type="RefSeq" id="WP_119087276.1">
    <property type="nucleotide sequence ID" value="NZ_QXIV01000024.1"/>
</dbReference>
<dbReference type="PROSITE" id="PS01076">
    <property type="entry name" value="ACETATE_KINASE_2"/>
    <property type="match status" value="1"/>
</dbReference>
<dbReference type="InterPro" id="IPR011245">
    <property type="entry name" value="Butyrate_kin"/>
</dbReference>
<evidence type="ECO:0000256" key="9">
    <source>
        <dbReference type="HAMAP-Rule" id="MF_00542"/>
    </source>
</evidence>
<comment type="caution">
    <text evidence="11">The sequence shown here is derived from an EMBL/GenBank/DDBJ whole genome shotgun (WGS) entry which is preliminary data.</text>
</comment>
<protein>
    <recommendedName>
        <fullName evidence="9">Probable butyrate kinase</fullName>
        <shortName evidence="9">BK</shortName>
        <ecNumber evidence="9">2.7.2.7</ecNumber>
    </recommendedName>
    <alternativeName>
        <fullName evidence="9">Branched-chain carboxylic acid kinase</fullName>
    </alternativeName>
</protein>
<organism evidence="11 14">
    <name type="scientific">Candidatus Cryosericum hinesii</name>
    <dbReference type="NCBI Taxonomy" id="2290915"/>
    <lineage>
        <taxon>Bacteria</taxon>
        <taxon>Pseudomonadati</taxon>
        <taxon>Caldisericota/Cryosericota group</taxon>
        <taxon>Candidatus Cryosericota</taxon>
        <taxon>Candidatus Cryosericia</taxon>
        <taxon>Candidatus Cryosericales</taxon>
        <taxon>Candidatus Cryosericaceae</taxon>
        <taxon>Candidatus Cryosericum</taxon>
    </lineage>
</organism>
<dbReference type="SUPFAM" id="SSF53067">
    <property type="entry name" value="Actin-like ATPase domain"/>
    <property type="match status" value="2"/>
</dbReference>